<dbReference type="SUPFAM" id="SSF101148">
    <property type="entry name" value="Plant invertase/pectin methylesterase inhibitor"/>
    <property type="match status" value="1"/>
</dbReference>
<keyword evidence="2" id="KW-1185">Reference proteome</keyword>
<dbReference type="GO" id="GO:0004857">
    <property type="term" value="F:enzyme inhibitor activity"/>
    <property type="evidence" value="ECO:0007669"/>
    <property type="project" value="InterPro"/>
</dbReference>
<evidence type="ECO:0000313" key="1">
    <source>
        <dbReference type="EMBL" id="KAK9944080.1"/>
    </source>
</evidence>
<reference evidence="1 2" key="1">
    <citation type="journal article" date="2023" name="G3 (Bethesda)">
        <title>A chromosome-length genome assembly and annotation of blackberry (Rubus argutus, cv. 'Hillquist').</title>
        <authorList>
            <person name="Bruna T."/>
            <person name="Aryal R."/>
            <person name="Dudchenko O."/>
            <person name="Sargent D.J."/>
            <person name="Mead D."/>
            <person name="Buti M."/>
            <person name="Cavallini A."/>
            <person name="Hytonen T."/>
            <person name="Andres J."/>
            <person name="Pham M."/>
            <person name="Weisz D."/>
            <person name="Mascagni F."/>
            <person name="Usai G."/>
            <person name="Natali L."/>
            <person name="Bassil N."/>
            <person name="Fernandez G.E."/>
            <person name="Lomsadze A."/>
            <person name="Armour M."/>
            <person name="Olukolu B."/>
            <person name="Poorten T."/>
            <person name="Britton C."/>
            <person name="Davik J."/>
            <person name="Ashrafi H."/>
            <person name="Aiden E.L."/>
            <person name="Borodovsky M."/>
            <person name="Worthington M."/>
        </authorList>
    </citation>
    <scope>NUCLEOTIDE SEQUENCE [LARGE SCALE GENOMIC DNA]</scope>
    <source>
        <strain evidence="1">PI 553951</strain>
    </source>
</reference>
<dbReference type="Proteomes" id="UP001457282">
    <property type="component" value="Unassembled WGS sequence"/>
</dbReference>
<dbReference type="InterPro" id="IPR035513">
    <property type="entry name" value="Invertase/methylesterase_inhib"/>
</dbReference>
<comment type="caution">
    <text evidence="1">The sequence shown here is derived from an EMBL/GenBank/DDBJ whole genome shotgun (WGS) entry which is preliminary data.</text>
</comment>
<sequence length="99" mass="10460">MGSTTVLLANETVLGSAGELCGNHYDSARQALRGSIKDLGDGNFDSAGRKASGAREQVKICGSDFARLGVTYPQNLAKREALLEQLCDIASNIIFSLLV</sequence>
<evidence type="ECO:0008006" key="3">
    <source>
        <dbReference type="Google" id="ProtNLM"/>
    </source>
</evidence>
<evidence type="ECO:0000313" key="2">
    <source>
        <dbReference type="Proteomes" id="UP001457282"/>
    </source>
</evidence>
<dbReference type="InterPro" id="IPR006501">
    <property type="entry name" value="Pectinesterase_inhib_dom"/>
</dbReference>
<protein>
    <recommendedName>
        <fullName evidence="3">Pectinesterase inhibitor domain-containing protein</fullName>
    </recommendedName>
</protein>
<dbReference type="EMBL" id="JBEDUW010000002">
    <property type="protein sequence ID" value="KAK9944080.1"/>
    <property type="molecule type" value="Genomic_DNA"/>
</dbReference>
<proteinExistence type="predicted"/>
<name>A0AAW1Y6H3_RUBAR</name>
<gene>
    <name evidence="1" type="ORF">M0R45_009664</name>
</gene>
<dbReference type="NCBIfam" id="TIGR01614">
    <property type="entry name" value="PME_inhib"/>
    <property type="match status" value="1"/>
</dbReference>
<organism evidence="1 2">
    <name type="scientific">Rubus argutus</name>
    <name type="common">Southern blackberry</name>
    <dbReference type="NCBI Taxonomy" id="59490"/>
    <lineage>
        <taxon>Eukaryota</taxon>
        <taxon>Viridiplantae</taxon>
        <taxon>Streptophyta</taxon>
        <taxon>Embryophyta</taxon>
        <taxon>Tracheophyta</taxon>
        <taxon>Spermatophyta</taxon>
        <taxon>Magnoliopsida</taxon>
        <taxon>eudicotyledons</taxon>
        <taxon>Gunneridae</taxon>
        <taxon>Pentapetalae</taxon>
        <taxon>rosids</taxon>
        <taxon>fabids</taxon>
        <taxon>Rosales</taxon>
        <taxon>Rosaceae</taxon>
        <taxon>Rosoideae</taxon>
        <taxon>Rosoideae incertae sedis</taxon>
        <taxon>Rubus</taxon>
    </lineage>
</organism>
<accession>A0AAW1Y6H3</accession>
<dbReference type="AlphaFoldDB" id="A0AAW1Y6H3"/>
<dbReference type="Gene3D" id="1.20.140.40">
    <property type="entry name" value="Invertase/pectin methylesterase inhibitor family protein"/>
    <property type="match status" value="1"/>
</dbReference>